<accession>A0ABT7G307</accession>
<evidence type="ECO:0000313" key="3">
    <source>
        <dbReference type="EMBL" id="MDK4300911.1"/>
    </source>
</evidence>
<comment type="caution">
    <text evidence="3">The sequence shown here is derived from an EMBL/GenBank/DDBJ whole genome shotgun (WGS) entry which is preliminary data.</text>
</comment>
<feature type="transmembrane region" description="Helical" evidence="2">
    <location>
        <begin position="133"/>
        <end position="152"/>
    </location>
</feature>
<keyword evidence="4" id="KW-1185">Reference proteome</keyword>
<evidence type="ECO:0000313" key="4">
    <source>
        <dbReference type="Proteomes" id="UP001243856"/>
    </source>
</evidence>
<protein>
    <submittedName>
        <fullName evidence="3">DUF2254 domain-containing protein</fullName>
    </submittedName>
</protein>
<dbReference type="EMBL" id="JASNVK010000009">
    <property type="protein sequence ID" value="MDK4300911.1"/>
    <property type="molecule type" value="Genomic_DNA"/>
</dbReference>
<keyword evidence="2" id="KW-0812">Transmembrane</keyword>
<keyword evidence="2" id="KW-0472">Membrane</keyword>
<reference evidence="3 4" key="1">
    <citation type="submission" date="2023-05" db="EMBL/GenBank/DDBJ databases">
        <title>Metabolic capabilities are highly conserved among human nasal-associated Corynebacterium species in pangenomic analyses.</title>
        <authorList>
            <person name="Tran T.H."/>
            <person name="Roberts A.Q."/>
            <person name="Escapa I.F."/>
            <person name="Gao W."/>
            <person name="Conlan S."/>
            <person name="Kong H."/>
            <person name="Segre J.A."/>
            <person name="Kelly M.S."/>
            <person name="Lemon K.P."/>
        </authorList>
    </citation>
    <scope>NUCLEOTIDE SEQUENCE [LARGE SCALE GENOMIC DNA]</scope>
    <source>
        <strain evidence="3 4">KPL2811</strain>
    </source>
</reference>
<keyword evidence="2" id="KW-1133">Transmembrane helix</keyword>
<dbReference type="InterPro" id="IPR036566">
    <property type="entry name" value="PYNP-like_C_sf"/>
</dbReference>
<dbReference type="Pfam" id="PF10011">
    <property type="entry name" value="DUF2254"/>
    <property type="match status" value="1"/>
</dbReference>
<feature type="transmembrane region" description="Helical" evidence="2">
    <location>
        <begin position="88"/>
        <end position="112"/>
    </location>
</feature>
<name>A0ABT7G307_9CORY</name>
<dbReference type="Proteomes" id="UP001243856">
    <property type="component" value="Unassembled WGS sequence"/>
</dbReference>
<dbReference type="RefSeq" id="WP_284585849.1">
    <property type="nucleotide sequence ID" value="NZ_JASNVK010000009.1"/>
</dbReference>
<sequence>ATPRYPARVPFLPRTPDHNQRKGLSRVGKLLAFARALPEQFWFVPALFVTAAIVLSQALVGLDHIDYELPAFLHNLLFATGADGARSLLSAISAFLGVAGTAFSITISVISTASTTYGPRLVRNFMRNRNNQIVLGVLTATFVYTLLVLRTIKSGDDGDGEAFIPHLAVNAAIVFGVIDVFVFVWFIHHIASSVQIETISNQACKDFERTIKSTWHDPDDDGVECFPAPTEGGGLVPAHRSGFLTRIDYDMLRRDAESCNVNVSLLARPGDHVVEGAPLAQVWPEQRADAVAKALRDHLHINVSRTTEQDLRFAQQQLVELALRAMAGGTDDPYTAITVVQQLTPGIVTAVSRSEDANVLLDDAGAPRVYLRPVLIREIVDMPFDHVRPHALGFRIVLEAFVDLAHHIRVNAQDPEIAKRAERHIATILDEAPDRLSERDQQLLRDYAQANFYDAAAPNGSQHT</sequence>
<keyword evidence="1" id="KW-0808">Transferase</keyword>
<feature type="transmembrane region" description="Helical" evidence="2">
    <location>
        <begin position="41"/>
        <end position="60"/>
    </location>
</feature>
<dbReference type="InterPro" id="IPR018723">
    <property type="entry name" value="DUF2254_membrane"/>
</dbReference>
<feature type="transmembrane region" description="Helical" evidence="2">
    <location>
        <begin position="164"/>
        <end position="187"/>
    </location>
</feature>
<feature type="non-terminal residue" evidence="3">
    <location>
        <position position="1"/>
    </location>
</feature>
<dbReference type="SUPFAM" id="SSF54680">
    <property type="entry name" value="Pyrimidine nucleoside phosphorylase C-terminal domain"/>
    <property type="match status" value="1"/>
</dbReference>
<gene>
    <name evidence="3" type="ORF">QPX45_06580</name>
</gene>
<organism evidence="3 4">
    <name type="scientific">Corynebacterium propinquum</name>
    <dbReference type="NCBI Taxonomy" id="43769"/>
    <lineage>
        <taxon>Bacteria</taxon>
        <taxon>Bacillati</taxon>
        <taxon>Actinomycetota</taxon>
        <taxon>Actinomycetes</taxon>
        <taxon>Mycobacteriales</taxon>
        <taxon>Corynebacteriaceae</taxon>
        <taxon>Corynebacterium</taxon>
    </lineage>
</organism>
<proteinExistence type="predicted"/>
<evidence type="ECO:0000256" key="1">
    <source>
        <dbReference type="ARBA" id="ARBA00022679"/>
    </source>
</evidence>
<evidence type="ECO:0000256" key="2">
    <source>
        <dbReference type="SAM" id="Phobius"/>
    </source>
</evidence>